<evidence type="ECO:0000313" key="3">
    <source>
        <dbReference type="Proteomes" id="UP001319104"/>
    </source>
</evidence>
<evidence type="ECO:0000313" key="2">
    <source>
        <dbReference type="EMBL" id="MBS9524739.1"/>
    </source>
</evidence>
<dbReference type="AlphaFoldDB" id="A0AAP2CJ93"/>
<gene>
    <name evidence="2" type="ORF">KI659_12035</name>
</gene>
<name>A0AAP2CJ93_9BACT</name>
<keyword evidence="3" id="KW-1185">Reference proteome</keyword>
<evidence type="ECO:0000256" key="1">
    <source>
        <dbReference type="SAM" id="MobiDB-lite"/>
    </source>
</evidence>
<accession>A0AAP2CJ93</accession>
<sequence>MMFTIACVPEEPFGSENQISDPEILKAKAWFESQETNLSRDNGENLRNNSSNFEKRPNWNLTKKHKNAAGQEVLEVSLQVNKTMVSRFMLEKFKNNRPRPHQISQNLLMVEKGNGEYDVFIFKIHSETDLSVNNRRDLFYEVNYGKTPSDFSGELIITTLNENLIKGWRVNDGKTLMRFRAATGKKIPNSANLSGTCGYTETESCQVTTSMEYDSFLEEETMSSELNCTTTYQYECIDADDNSQGPISEEPDPLAGTGGGLDSTSEPEVEEDNFKIDMKHLSKCHQILINTLIGSTKEEFKKIFQKFAGDLPAPMNFHVEIKYGYCGPGVTACTNPKLQNNKAIISLNEAVNSSATELSIGRTILHETLHAYLLFVEQFPGEDKSLNALINAYIDKYGDRDLNPSHHNLFVEQAFIYDIAEELKNFATSLGYPTSILEDHQFFMDMAWGGLHQTDVYQQLSDLDKDRIRDHYYAERNGEKYLGTEPKGTKACEPSWQDSTIQ</sequence>
<feature type="compositionally biased region" description="Polar residues" evidence="1">
    <location>
        <begin position="36"/>
        <end position="52"/>
    </location>
</feature>
<feature type="region of interest" description="Disordered" evidence="1">
    <location>
        <begin position="239"/>
        <end position="270"/>
    </location>
</feature>
<organism evidence="2 3">
    <name type="scientific">Litoribacter ruber</name>
    <dbReference type="NCBI Taxonomy" id="702568"/>
    <lineage>
        <taxon>Bacteria</taxon>
        <taxon>Pseudomonadati</taxon>
        <taxon>Bacteroidota</taxon>
        <taxon>Cytophagia</taxon>
        <taxon>Cytophagales</taxon>
        <taxon>Cyclobacteriaceae</taxon>
        <taxon>Litoribacter</taxon>
    </lineage>
</organism>
<feature type="region of interest" description="Disordered" evidence="1">
    <location>
        <begin position="483"/>
        <end position="502"/>
    </location>
</feature>
<protein>
    <submittedName>
        <fullName evidence="2">Uncharacterized protein</fullName>
    </submittedName>
</protein>
<reference evidence="2 3" key="1">
    <citation type="submission" date="2021-05" db="EMBL/GenBank/DDBJ databases">
        <authorList>
            <person name="Zhang Z.D."/>
            <person name="Osman G."/>
        </authorList>
    </citation>
    <scope>NUCLEOTIDE SEQUENCE [LARGE SCALE GENOMIC DNA]</scope>
    <source>
        <strain evidence="2 3">KCTC 32217</strain>
    </source>
</reference>
<feature type="region of interest" description="Disordered" evidence="1">
    <location>
        <begin position="36"/>
        <end position="57"/>
    </location>
</feature>
<proteinExistence type="predicted"/>
<dbReference type="RefSeq" id="WP_213945598.1">
    <property type="nucleotide sequence ID" value="NZ_JAHCMY010000006.1"/>
</dbReference>
<dbReference type="Proteomes" id="UP001319104">
    <property type="component" value="Unassembled WGS sequence"/>
</dbReference>
<dbReference type="EMBL" id="JAHCMY010000006">
    <property type="protein sequence ID" value="MBS9524739.1"/>
    <property type="molecule type" value="Genomic_DNA"/>
</dbReference>
<comment type="caution">
    <text evidence="2">The sequence shown here is derived from an EMBL/GenBank/DDBJ whole genome shotgun (WGS) entry which is preliminary data.</text>
</comment>